<dbReference type="Proteomes" id="UP000799754">
    <property type="component" value="Unassembled WGS sequence"/>
</dbReference>
<protein>
    <submittedName>
        <fullName evidence="1">Uncharacterized protein</fullName>
    </submittedName>
</protein>
<sequence length="676" mass="74222">MEGQEQNANAPKRSQPTVPIPRDFLFVDASEAKTSRQGRRNARSFVMQKARRERPWSTSKQAAKQRAQESASPGSAGTPTSISTPNTASSSPTIEPSRNGYFPAFEQTNVGAFERGICSNCKIFVVRHGQTLCPKCILLRSTGSVREPNNGVLDPFGASAVKITKEISELLDHFVHEMAPGIIGVDIRSRSTLMKSEWFDTALSNKGFMHSLLSTAALHMFVFGKGTVKTILGHRAKAISAVNKALSTQDRAVRFSDANLGAVFNLLTVEEGLMMPHFRDEIPFDEQPNAMMHLNGLQEMLHLRGGLKAVGTNRILQAFILWHTTAHAIAAFAAPNPTTLAYIRTANFPHHPRGYSPNHSQHLVSLCRHAGLTESLTELLELVLILTADLNAWYDDPESPLDALDIQNFSCSLECLLLAWISEKEPLITPLEGALCVALIIYTVRTTEALKRPSDVHLLHFVASKRLESALNCTTRAEWQPCPDLLLWILSIGAISAEGSAESAWFIHQSSLACAEFNIASANALLERLSFCGWVRYKLDEFVRHLWNRIVHLRLEPYLNVPSPNIENADSPPGPLQNNLKETELIDWRTIDWAAVIAATPVQEADTSNEGVSWTTATASGFGDAFGDALSDSGRDYGGFGLLCLYPVLLLLTTASAIALRPLTLRTLLTITTVGR</sequence>
<dbReference type="EMBL" id="MU006719">
    <property type="protein sequence ID" value="KAF2626849.1"/>
    <property type="molecule type" value="Genomic_DNA"/>
</dbReference>
<evidence type="ECO:0000313" key="1">
    <source>
        <dbReference type="EMBL" id="KAF2626849.1"/>
    </source>
</evidence>
<keyword evidence="2" id="KW-1185">Reference proteome</keyword>
<accession>A0ACB6S0C0</accession>
<evidence type="ECO:0000313" key="2">
    <source>
        <dbReference type="Proteomes" id="UP000799754"/>
    </source>
</evidence>
<comment type="caution">
    <text evidence="1">The sequence shown here is derived from an EMBL/GenBank/DDBJ whole genome shotgun (WGS) entry which is preliminary data.</text>
</comment>
<organism evidence="1 2">
    <name type="scientific">Macroventuria anomochaeta</name>
    <dbReference type="NCBI Taxonomy" id="301207"/>
    <lineage>
        <taxon>Eukaryota</taxon>
        <taxon>Fungi</taxon>
        <taxon>Dikarya</taxon>
        <taxon>Ascomycota</taxon>
        <taxon>Pezizomycotina</taxon>
        <taxon>Dothideomycetes</taxon>
        <taxon>Pleosporomycetidae</taxon>
        <taxon>Pleosporales</taxon>
        <taxon>Pleosporineae</taxon>
        <taxon>Didymellaceae</taxon>
        <taxon>Macroventuria</taxon>
    </lineage>
</organism>
<name>A0ACB6S0C0_9PLEO</name>
<proteinExistence type="predicted"/>
<reference evidence="1" key="1">
    <citation type="journal article" date="2020" name="Stud. Mycol.">
        <title>101 Dothideomycetes genomes: a test case for predicting lifestyles and emergence of pathogens.</title>
        <authorList>
            <person name="Haridas S."/>
            <person name="Albert R."/>
            <person name="Binder M."/>
            <person name="Bloem J."/>
            <person name="Labutti K."/>
            <person name="Salamov A."/>
            <person name="Andreopoulos B."/>
            <person name="Baker S."/>
            <person name="Barry K."/>
            <person name="Bills G."/>
            <person name="Bluhm B."/>
            <person name="Cannon C."/>
            <person name="Castanera R."/>
            <person name="Culley D."/>
            <person name="Daum C."/>
            <person name="Ezra D."/>
            <person name="Gonzalez J."/>
            <person name="Henrissat B."/>
            <person name="Kuo A."/>
            <person name="Liang C."/>
            <person name="Lipzen A."/>
            <person name="Lutzoni F."/>
            <person name="Magnuson J."/>
            <person name="Mondo S."/>
            <person name="Nolan M."/>
            <person name="Ohm R."/>
            <person name="Pangilinan J."/>
            <person name="Park H.-J."/>
            <person name="Ramirez L."/>
            <person name="Alfaro M."/>
            <person name="Sun H."/>
            <person name="Tritt A."/>
            <person name="Yoshinaga Y."/>
            <person name="Zwiers L.-H."/>
            <person name="Turgeon B."/>
            <person name="Goodwin S."/>
            <person name="Spatafora J."/>
            <person name="Crous P."/>
            <person name="Grigoriev I."/>
        </authorList>
    </citation>
    <scope>NUCLEOTIDE SEQUENCE</scope>
    <source>
        <strain evidence="1">CBS 525.71</strain>
    </source>
</reference>
<gene>
    <name evidence="1" type="ORF">BU25DRAFT_73789</name>
</gene>